<protein>
    <submittedName>
        <fullName evidence="2">Uncharacterized protein</fullName>
    </submittedName>
</protein>
<gene>
    <name evidence="2" type="ORF">BN869_000009825_1</name>
</gene>
<feature type="compositionally biased region" description="Basic and acidic residues" evidence="1">
    <location>
        <begin position="104"/>
        <end position="117"/>
    </location>
</feature>
<reference evidence="2" key="1">
    <citation type="submission" date="2015-01" db="EMBL/GenBank/DDBJ databases">
        <authorList>
            <person name="Durling Mikael"/>
        </authorList>
    </citation>
    <scope>NUCLEOTIDE SEQUENCE</scope>
</reference>
<sequence length="164" mass="18316">MADRSRGTTTNFNSSTGSTSSRPRASATLAGVRRNLFQTQNAKPRRPIAPSAHSSETLRVEAEVPAPDSSEIVVRDRHGEIQFGEPPSPDLEDEEELPLDDQQETERERQRLADAVKHHQINSSSMAEQPEELLEAVRASLRAKVAALSEDNWMYEPEEQVRTL</sequence>
<feature type="compositionally biased region" description="Acidic residues" evidence="1">
    <location>
        <begin position="90"/>
        <end position="103"/>
    </location>
</feature>
<evidence type="ECO:0000256" key="1">
    <source>
        <dbReference type="SAM" id="MobiDB-lite"/>
    </source>
</evidence>
<organism evidence="2">
    <name type="scientific">Bionectria ochroleuca</name>
    <name type="common">Gliocladium roseum</name>
    <dbReference type="NCBI Taxonomy" id="29856"/>
    <lineage>
        <taxon>Eukaryota</taxon>
        <taxon>Fungi</taxon>
        <taxon>Dikarya</taxon>
        <taxon>Ascomycota</taxon>
        <taxon>Pezizomycotina</taxon>
        <taxon>Sordariomycetes</taxon>
        <taxon>Hypocreomycetidae</taxon>
        <taxon>Hypocreales</taxon>
        <taxon>Bionectriaceae</taxon>
        <taxon>Clonostachys</taxon>
    </lineage>
</organism>
<dbReference type="AlphaFoldDB" id="A0A0B7KE85"/>
<name>A0A0B7KE85_BIOOC</name>
<evidence type="ECO:0000313" key="2">
    <source>
        <dbReference type="EMBL" id="CEO53767.1"/>
    </source>
</evidence>
<accession>A0A0B7KE85</accession>
<feature type="compositionally biased region" description="Low complexity" evidence="1">
    <location>
        <begin position="7"/>
        <end position="28"/>
    </location>
</feature>
<dbReference type="EMBL" id="CDPU01000037">
    <property type="protein sequence ID" value="CEO53767.1"/>
    <property type="molecule type" value="Genomic_DNA"/>
</dbReference>
<proteinExistence type="predicted"/>
<feature type="region of interest" description="Disordered" evidence="1">
    <location>
        <begin position="1"/>
        <end position="129"/>
    </location>
</feature>